<dbReference type="GO" id="GO:0071949">
    <property type="term" value="F:FAD binding"/>
    <property type="evidence" value="ECO:0007669"/>
    <property type="project" value="InterPro"/>
</dbReference>
<dbReference type="SUPFAM" id="SSF51905">
    <property type="entry name" value="FAD/NAD(P)-binding domain"/>
    <property type="match status" value="1"/>
</dbReference>
<dbReference type="Proteomes" id="UP000181917">
    <property type="component" value="Unassembled WGS sequence"/>
</dbReference>
<name>A0A1H1ARV8_9MICC</name>
<evidence type="ECO:0000256" key="3">
    <source>
        <dbReference type="ARBA" id="ARBA00022827"/>
    </source>
</evidence>
<evidence type="ECO:0000256" key="4">
    <source>
        <dbReference type="ARBA" id="ARBA00023002"/>
    </source>
</evidence>
<feature type="domain" description="FAD-binding" evidence="6">
    <location>
        <begin position="16"/>
        <end position="356"/>
    </location>
</feature>
<dbReference type="InterPro" id="IPR050493">
    <property type="entry name" value="FAD-dep_Monooxygenase_BioMet"/>
</dbReference>
<evidence type="ECO:0000313" key="8">
    <source>
        <dbReference type="Proteomes" id="UP000181917"/>
    </source>
</evidence>
<dbReference type="OrthoDB" id="9782160at2"/>
<dbReference type="STRING" id="37928.SAMN04489742_1053"/>
<evidence type="ECO:0000256" key="5">
    <source>
        <dbReference type="ARBA" id="ARBA00023033"/>
    </source>
</evidence>
<organism evidence="7 8">
    <name type="scientific">Crystallibacter crystallopoietes</name>
    <dbReference type="NCBI Taxonomy" id="37928"/>
    <lineage>
        <taxon>Bacteria</taxon>
        <taxon>Bacillati</taxon>
        <taxon>Actinomycetota</taxon>
        <taxon>Actinomycetes</taxon>
        <taxon>Micrococcales</taxon>
        <taxon>Micrococcaceae</taxon>
        <taxon>Crystallibacter</taxon>
    </lineage>
</organism>
<proteinExistence type="predicted"/>
<evidence type="ECO:0000313" key="7">
    <source>
        <dbReference type="EMBL" id="SDQ42221.1"/>
    </source>
</evidence>
<dbReference type="KEGG" id="acry:AC20117_12060"/>
<dbReference type="SUPFAM" id="SSF54373">
    <property type="entry name" value="FAD-linked reductases, C-terminal domain"/>
    <property type="match status" value="1"/>
</dbReference>
<protein>
    <submittedName>
        <fullName evidence="7">Salicylate hydroxylase</fullName>
    </submittedName>
</protein>
<dbReference type="RefSeq" id="WP_074699533.1">
    <property type="nucleotide sequence ID" value="NZ_CP018863.1"/>
</dbReference>
<keyword evidence="4" id="KW-0560">Oxidoreductase</keyword>
<dbReference type="Gene3D" id="3.50.50.60">
    <property type="entry name" value="FAD/NAD(P)-binding domain"/>
    <property type="match status" value="1"/>
</dbReference>
<reference evidence="7 8" key="1">
    <citation type="submission" date="2016-10" db="EMBL/GenBank/DDBJ databases">
        <authorList>
            <person name="de Groot N.N."/>
        </authorList>
    </citation>
    <scope>NUCLEOTIDE SEQUENCE [LARGE SCALE GENOMIC DNA]</scope>
    <source>
        <strain evidence="7 8">DSM 20117</strain>
    </source>
</reference>
<dbReference type="PANTHER" id="PTHR13789">
    <property type="entry name" value="MONOOXYGENASE"/>
    <property type="match status" value="1"/>
</dbReference>
<dbReference type="Pfam" id="PF01494">
    <property type="entry name" value="FAD_binding_3"/>
    <property type="match status" value="1"/>
</dbReference>
<evidence type="ECO:0000256" key="2">
    <source>
        <dbReference type="ARBA" id="ARBA00022630"/>
    </source>
</evidence>
<keyword evidence="5" id="KW-0503">Monooxygenase</keyword>
<sequence>MNLSPQLGSTPSGPRIAVLGGGIGGLAAAAFLHRAGLHAIVFEQAPALGEVGAGLVVSPNAMRLIRRLGHLDSFLEEAVPLEVGWEFRRWENGEVLSAEQLTARCEDLYGERTYVAHRADLLRALTAAVPEEWLRLGKRCIDVTQHSAGAELKFDDGTVFSADVVIGADGVHSVVRGTIAQAEPPEYSGMCAYRAIVPAEAAPEFARCPAQTLWIGPDHHLVHYPISGGKAVNLVAFGPAGDFTEESWSTKATIEEFLAEFAGWDPRLTDLIRAGGTPGRWALLDRAPLKQWSHGRITLLGDAAHPMFPFFAQGAAQAIEDAAVLAQCLAADPDSPASALKAYEQLRIERTTKIQQLSHARKDINHLPDGPAQQERDAALAQGDPLVKNGWLYGYDAELRGKEAYAAIAPGPELD</sequence>
<dbReference type="EMBL" id="FNKH01000002">
    <property type="protein sequence ID" value="SDQ42221.1"/>
    <property type="molecule type" value="Genomic_DNA"/>
</dbReference>
<dbReference type="InterPro" id="IPR002938">
    <property type="entry name" value="FAD-bd"/>
</dbReference>
<dbReference type="InterPro" id="IPR036188">
    <property type="entry name" value="FAD/NAD-bd_sf"/>
</dbReference>
<keyword evidence="8" id="KW-1185">Reference proteome</keyword>
<evidence type="ECO:0000256" key="1">
    <source>
        <dbReference type="ARBA" id="ARBA00001974"/>
    </source>
</evidence>
<dbReference type="GO" id="GO:0004497">
    <property type="term" value="F:monooxygenase activity"/>
    <property type="evidence" value="ECO:0007669"/>
    <property type="project" value="UniProtKB-KW"/>
</dbReference>
<dbReference type="AlphaFoldDB" id="A0A1H1ARV8"/>
<evidence type="ECO:0000259" key="6">
    <source>
        <dbReference type="Pfam" id="PF01494"/>
    </source>
</evidence>
<dbReference type="PRINTS" id="PR00420">
    <property type="entry name" value="RNGMNOXGNASE"/>
</dbReference>
<gene>
    <name evidence="7" type="ORF">SAMN04489742_1053</name>
</gene>
<keyword evidence="3" id="KW-0274">FAD</keyword>
<accession>A0A1H1ARV8</accession>
<keyword evidence="2" id="KW-0285">Flavoprotein</keyword>
<dbReference type="PANTHER" id="PTHR13789:SF318">
    <property type="entry name" value="GERANYLGERANYL DIPHOSPHATE REDUCTASE"/>
    <property type="match status" value="1"/>
</dbReference>
<comment type="cofactor">
    <cofactor evidence="1">
        <name>FAD</name>
        <dbReference type="ChEBI" id="CHEBI:57692"/>
    </cofactor>
</comment>